<keyword evidence="3" id="KW-1185">Reference proteome</keyword>
<name>A0A553GTD8_9PSED</name>
<gene>
    <name evidence="2" type="ORF">FM069_21045</name>
</gene>
<evidence type="ECO:0000256" key="1">
    <source>
        <dbReference type="SAM" id="MobiDB-lite"/>
    </source>
</evidence>
<dbReference type="AlphaFoldDB" id="A0A553GTD8"/>
<proteinExistence type="predicted"/>
<comment type="caution">
    <text evidence="2">The sequence shown here is derived from an EMBL/GenBank/DDBJ whole genome shotgun (WGS) entry which is preliminary data.</text>
</comment>
<protein>
    <submittedName>
        <fullName evidence="2">Uncharacterized protein</fullName>
    </submittedName>
</protein>
<sequence length="77" mass="8311">MPYEKSSSEGQARQKQAKKRRLRAVNEQSEPVFNAASPSAGTFRTAPRARATVDRCTGPPRQDRLDAIAQAGARAAA</sequence>
<dbReference type="EMBL" id="VJOY01000030">
    <property type="protein sequence ID" value="TRX72782.1"/>
    <property type="molecule type" value="Genomic_DNA"/>
</dbReference>
<evidence type="ECO:0000313" key="2">
    <source>
        <dbReference type="EMBL" id="TRX72782.1"/>
    </source>
</evidence>
<feature type="compositionally biased region" description="Polar residues" evidence="1">
    <location>
        <begin position="26"/>
        <end position="42"/>
    </location>
</feature>
<dbReference type="Proteomes" id="UP000315235">
    <property type="component" value="Unassembled WGS sequence"/>
</dbReference>
<dbReference type="OrthoDB" id="7030796at2"/>
<feature type="region of interest" description="Disordered" evidence="1">
    <location>
        <begin position="1"/>
        <end position="62"/>
    </location>
</feature>
<evidence type="ECO:0000313" key="3">
    <source>
        <dbReference type="Proteomes" id="UP000315235"/>
    </source>
</evidence>
<organism evidence="2 3">
    <name type="scientific">Pseudomonas mangiferae</name>
    <dbReference type="NCBI Taxonomy" id="2593654"/>
    <lineage>
        <taxon>Bacteria</taxon>
        <taxon>Pseudomonadati</taxon>
        <taxon>Pseudomonadota</taxon>
        <taxon>Gammaproteobacteria</taxon>
        <taxon>Pseudomonadales</taxon>
        <taxon>Pseudomonadaceae</taxon>
        <taxon>Pseudomonas</taxon>
    </lineage>
</organism>
<reference evidence="2 3" key="1">
    <citation type="submission" date="2019-07" db="EMBL/GenBank/DDBJ databases">
        <title>Pseudomonas mangiferae sp. nov., isolated from bark of mango tree in Thailand.</title>
        <authorList>
            <person name="Srisuk N."/>
            <person name="Anurat P."/>
        </authorList>
    </citation>
    <scope>NUCLEOTIDE SEQUENCE [LARGE SCALE GENOMIC DNA]</scope>
    <source>
        <strain evidence="2 3">DMKU_BBB3-04</strain>
    </source>
</reference>
<accession>A0A553GTD8</accession>